<dbReference type="PANTHER" id="PTHR34142:SF1">
    <property type="entry name" value="GLYCOSIDE HYDROLASE FAMILY 5 DOMAIN-CONTAINING PROTEIN"/>
    <property type="match status" value="1"/>
</dbReference>
<evidence type="ECO:0000256" key="3">
    <source>
        <dbReference type="SAM" id="MobiDB-lite"/>
    </source>
</evidence>
<feature type="chain" id="PRO_5037313731" evidence="4">
    <location>
        <begin position="23"/>
        <end position="830"/>
    </location>
</feature>
<dbReference type="PANTHER" id="PTHR34142">
    <property type="entry name" value="ENDO-BETA-1,4-GLUCANASE A"/>
    <property type="match status" value="1"/>
</dbReference>
<evidence type="ECO:0000256" key="4">
    <source>
        <dbReference type="SAM" id="SignalP"/>
    </source>
</evidence>
<dbReference type="AlphaFoldDB" id="A0A934Q533"/>
<dbReference type="RefSeq" id="WP_200789862.1">
    <property type="nucleotide sequence ID" value="NZ_JAEDAO010000001.1"/>
</dbReference>
<evidence type="ECO:0000313" key="6">
    <source>
        <dbReference type="EMBL" id="MBK0394776.1"/>
    </source>
</evidence>
<dbReference type="GO" id="GO:0009251">
    <property type="term" value="P:glucan catabolic process"/>
    <property type="evidence" value="ECO:0007669"/>
    <property type="project" value="TreeGrafter"/>
</dbReference>
<evidence type="ECO:0000313" key="7">
    <source>
        <dbReference type="Proteomes" id="UP000617041"/>
    </source>
</evidence>
<dbReference type="Gene3D" id="3.20.20.80">
    <property type="entry name" value="Glycosidases"/>
    <property type="match status" value="1"/>
</dbReference>
<sequence length="830" mass="86619">MRRREFHKGAVGSAVVTLFSLAACGGGGGGGGGAAPAPAEPLASGPPVPAPAPVAGAPAPTPTGAPAPAAPQLVTRIGTNLAGMEWGGAVRLAELRHNLDFTVPRAATVRWLASQGLGRNRLPVMWELLQPMLVDTVANAQARALIGEPGAFNETYARFIDGVLDAHAQVGATCILDLHNYCRYRDFAFRPDGSVAGLARSADPATQAYTTDPSQVVTRIFATAPGATLRPAAFADFWQRAAQRWRGHPGLGGYCIMNEPHDMPVAGGTTPTDDTGLLDDLSIWPVFARAAIAAIRATDPTHTIYLMGNRWGGAMNINQFNPEWPLAGVDNLVYEVHSYVDAFNNGNGFNWELEQAKNFTAGFGVGPQTVDTGTDRVRIATDWAHANGVRISVNETGMPFDDPRWIEAFRRMARHMWDNGWEFQSWAGGDHWAMRSHGINHVPNWHQGQAVEPVVGGEMKAVAGVDAATLFDDGGGWSEGGAPVTITVWARGNLAAPVTLTVASDAGGTFSKQQLVIPAGPNGQDSYTFTPDPGSVATLRYTASRQVPPARTVYAIADPVAHSSTNLGQAARAILARYQASLWSMADAHIDFLLGHPSAEGEPVRAVADAGWGSSAGDPLDMLNWMNQDAAGMGPLRPGVMRRSPRVALDLTADGATGLWCHKLVPGGTYPNTSQRLRYGLQDTHFALACVTLPVGGAGGTVFQAGVRGEPQHAELAVANGQAQARWADSSGASLVLAGPALVAGTPTVLTLSGGAGRQALRVAGAQVAAGSRGFAADGFGDLLIGWGDPHRGADATFRGHVHGAITGAGSPSAAELAVLESYLASLAGA</sequence>
<feature type="signal peptide" evidence="4">
    <location>
        <begin position="1"/>
        <end position="22"/>
    </location>
</feature>
<keyword evidence="1" id="KW-0378">Hydrolase</keyword>
<reference evidence="6" key="1">
    <citation type="submission" date="2020-12" db="EMBL/GenBank/DDBJ databases">
        <title>Ramlibacter sp. nov., isolated from a freshwater alga, Cryptomonas.</title>
        <authorList>
            <person name="Kim H.M."/>
            <person name="Jeon C.O."/>
        </authorList>
    </citation>
    <scope>NUCLEOTIDE SEQUENCE</scope>
    <source>
        <strain evidence="6">CrO1</strain>
    </source>
</reference>
<dbReference type="InterPro" id="IPR001547">
    <property type="entry name" value="Glyco_hydro_5"/>
</dbReference>
<dbReference type="InterPro" id="IPR017853">
    <property type="entry name" value="GH"/>
</dbReference>
<dbReference type="Pfam" id="PF00150">
    <property type="entry name" value="Cellulase"/>
    <property type="match status" value="1"/>
</dbReference>
<protein>
    <submittedName>
        <fullName evidence="6">Cellulase family glycosylhydrolase</fullName>
    </submittedName>
</protein>
<keyword evidence="2" id="KW-0326">Glycosidase</keyword>
<dbReference type="PROSITE" id="PS51257">
    <property type="entry name" value="PROKAR_LIPOPROTEIN"/>
    <property type="match status" value="1"/>
</dbReference>
<organism evidence="6 7">
    <name type="scientific">Ramlibacter algicola</name>
    <dbReference type="NCBI Taxonomy" id="2795217"/>
    <lineage>
        <taxon>Bacteria</taxon>
        <taxon>Pseudomonadati</taxon>
        <taxon>Pseudomonadota</taxon>
        <taxon>Betaproteobacteria</taxon>
        <taxon>Burkholderiales</taxon>
        <taxon>Comamonadaceae</taxon>
        <taxon>Ramlibacter</taxon>
    </lineage>
</organism>
<dbReference type="Proteomes" id="UP000617041">
    <property type="component" value="Unassembled WGS sequence"/>
</dbReference>
<evidence type="ECO:0000259" key="5">
    <source>
        <dbReference type="Pfam" id="PF00150"/>
    </source>
</evidence>
<feature type="region of interest" description="Disordered" evidence="3">
    <location>
        <begin position="29"/>
        <end position="70"/>
    </location>
</feature>
<feature type="domain" description="Glycoside hydrolase family 5" evidence="5">
    <location>
        <begin position="121"/>
        <end position="420"/>
    </location>
</feature>
<evidence type="ECO:0000256" key="1">
    <source>
        <dbReference type="ARBA" id="ARBA00022801"/>
    </source>
</evidence>
<keyword evidence="7" id="KW-1185">Reference proteome</keyword>
<keyword evidence="4" id="KW-0732">Signal</keyword>
<dbReference type="EMBL" id="JAEDAO010000001">
    <property type="protein sequence ID" value="MBK0394776.1"/>
    <property type="molecule type" value="Genomic_DNA"/>
</dbReference>
<accession>A0A934Q533</accession>
<comment type="caution">
    <text evidence="6">The sequence shown here is derived from an EMBL/GenBank/DDBJ whole genome shotgun (WGS) entry which is preliminary data.</text>
</comment>
<feature type="compositionally biased region" description="Pro residues" evidence="3">
    <location>
        <begin position="59"/>
        <end position="69"/>
    </location>
</feature>
<evidence type="ECO:0000256" key="2">
    <source>
        <dbReference type="ARBA" id="ARBA00023295"/>
    </source>
</evidence>
<name>A0A934Q533_9BURK</name>
<dbReference type="GO" id="GO:0004553">
    <property type="term" value="F:hydrolase activity, hydrolyzing O-glycosyl compounds"/>
    <property type="evidence" value="ECO:0007669"/>
    <property type="project" value="InterPro"/>
</dbReference>
<gene>
    <name evidence="6" type="ORF">I8E28_19380</name>
</gene>
<dbReference type="SUPFAM" id="SSF51445">
    <property type="entry name" value="(Trans)glycosidases"/>
    <property type="match status" value="1"/>
</dbReference>
<proteinExistence type="predicted"/>